<evidence type="ECO:0000256" key="1">
    <source>
        <dbReference type="SAM" id="MobiDB-lite"/>
    </source>
</evidence>
<dbReference type="PANTHER" id="PTHR33167">
    <property type="entry name" value="TRANSCRIPTION FACTOR, PUTATIVE (DUF863)-RELATED"/>
    <property type="match status" value="1"/>
</dbReference>
<gene>
    <name evidence="2" type="ORF">PVAP13_3NG226200</name>
</gene>
<feature type="compositionally biased region" description="Low complexity" evidence="1">
    <location>
        <begin position="105"/>
        <end position="116"/>
    </location>
</feature>
<organism evidence="2 3">
    <name type="scientific">Panicum virgatum</name>
    <name type="common">Blackwell switchgrass</name>
    <dbReference type="NCBI Taxonomy" id="38727"/>
    <lineage>
        <taxon>Eukaryota</taxon>
        <taxon>Viridiplantae</taxon>
        <taxon>Streptophyta</taxon>
        <taxon>Embryophyta</taxon>
        <taxon>Tracheophyta</taxon>
        <taxon>Spermatophyta</taxon>
        <taxon>Magnoliopsida</taxon>
        <taxon>Liliopsida</taxon>
        <taxon>Poales</taxon>
        <taxon>Poaceae</taxon>
        <taxon>PACMAD clade</taxon>
        <taxon>Panicoideae</taxon>
        <taxon>Panicodae</taxon>
        <taxon>Paniceae</taxon>
        <taxon>Panicinae</taxon>
        <taxon>Panicum</taxon>
        <taxon>Panicum sect. Hiantes</taxon>
    </lineage>
</organism>
<evidence type="ECO:0000313" key="3">
    <source>
        <dbReference type="Proteomes" id="UP000823388"/>
    </source>
</evidence>
<reference evidence="2 3" key="1">
    <citation type="submission" date="2020-05" db="EMBL/GenBank/DDBJ databases">
        <title>WGS assembly of Panicum virgatum.</title>
        <authorList>
            <person name="Lovell J.T."/>
            <person name="Jenkins J."/>
            <person name="Shu S."/>
            <person name="Juenger T.E."/>
            <person name="Schmutz J."/>
        </authorList>
    </citation>
    <scope>NUCLEOTIDE SEQUENCE [LARGE SCALE GENOMIC DNA]</scope>
    <source>
        <strain evidence="3">cv. AP13</strain>
    </source>
</reference>
<name>A0A8T0U8N2_PANVG</name>
<keyword evidence="3" id="KW-1185">Reference proteome</keyword>
<dbReference type="Proteomes" id="UP000823388">
    <property type="component" value="Chromosome 3N"/>
</dbReference>
<dbReference type="PANTHER" id="PTHR33167:SF52">
    <property type="entry name" value="EXPRESSED PROTEIN"/>
    <property type="match status" value="1"/>
</dbReference>
<dbReference type="EMBL" id="CM029042">
    <property type="protein sequence ID" value="KAG2621052.1"/>
    <property type="molecule type" value="Genomic_DNA"/>
</dbReference>
<feature type="region of interest" description="Disordered" evidence="1">
    <location>
        <begin position="88"/>
        <end position="144"/>
    </location>
</feature>
<accession>A0A8T0U8N2</accession>
<comment type="caution">
    <text evidence="2">The sequence shown here is derived from an EMBL/GenBank/DDBJ whole genome shotgun (WGS) entry which is preliminary data.</text>
</comment>
<dbReference type="OrthoDB" id="666348at2759"/>
<protein>
    <submittedName>
        <fullName evidence="2">Uncharacterized protein</fullName>
    </submittedName>
</protein>
<proteinExistence type="predicted"/>
<dbReference type="AlphaFoldDB" id="A0A8T0U8N2"/>
<evidence type="ECO:0000313" key="2">
    <source>
        <dbReference type="EMBL" id="KAG2621052.1"/>
    </source>
</evidence>
<feature type="compositionally biased region" description="Polar residues" evidence="1">
    <location>
        <begin position="127"/>
        <end position="136"/>
    </location>
</feature>
<sequence length="162" mass="18482">MEKQHIKMAMLKQEQTFRQQVHELHRVYRVQKQLMMQMHVTEKKDYGNIAAEGQTESTGKLSHQQWYGSSVKEEAALAEDFNLELTLGTGTAMTKQEKPSDSDSEATISSSTSAESESGRRFAPDSNVATLRFQNESNRHDDKVMQSPWLYQCFKSQDGMKA</sequence>